<evidence type="ECO:0000256" key="1">
    <source>
        <dbReference type="SAM" id="MobiDB-lite"/>
    </source>
</evidence>
<protein>
    <submittedName>
        <fullName evidence="2">Uncharacterized protein</fullName>
    </submittedName>
</protein>
<feature type="region of interest" description="Disordered" evidence="1">
    <location>
        <begin position="63"/>
        <end position="100"/>
    </location>
</feature>
<name>A0A397UXF1_9GLOM</name>
<dbReference type="Proteomes" id="UP000266673">
    <property type="component" value="Unassembled WGS sequence"/>
</dbReference>
<comment type="caution">
    <text evidence="2">The sequence shown here is derived from an EMBL/GenBank/DDBJ whole genome shotgun (WGS) entry which is preliminary data.</text>
</comment>
<organism evidence="2 3">
    <name type="scientific">Gigaspora rosea</name>
    <dbReference type="NCBI Taxonomy" id="44941"/>
    <lineage>
        <taxon>Eukaryota</taxon>
        <taxon>Fungi</taxon>
        <taxon>Fungi incertae sedis</taxon>
        <taxon>Mucoromycota</taxon>
        <taxon>Glomeromycotina</taxon>
        <taxon>Glomeromycetes</taxon>
        <taxon>Diversisporales</taxon>
        <taxon>Gigasporaceae</taxon>
        <taxon>Gigaspora</taxon>
    </lineage>
</organism>
<gene>
    <name evidence="2" type="ORF">C2G38_2193727</name>
</gene>
<proteinExistence type="predicted"/>
<dbReference type="AlphaFoldDB" id="A0A397UXF1"/>
<sequence>MTSNNPSEYVDVDDTETTGVMGTTGLSCPMDNMGLCDLDANETTDAPCDNTNSAIAISTVNPSNKKCKQRENHNVPANNLRKPLVTSEPSSGYMKNLANI</sequence>
<evidence type="ECO:0000313" key="2">
    <source>
        <dbReference type="EMBL" id="RIB14914.1"/>
    </source>
</evidence>
<keyword evidence="3" id="KW-1185">Reference proteome</keyword>
<evidence type="ECO:0000313" key="3">
    <source>
        <dbReference type="Proteomes" id="UP000266673"/>
    </source>
</evidence>
<accession>A0A397UXF1</accession>
<reference evidence="2" key="1">
    <citation type="submission" date="2018-06" db="EMBL/GenBank/DDBJ databases">
        <title>Comparative genomics reveals the genomic features of Rhizophagus irregularis, R. cerebriforme, R. diaphanum and Gigaspora rosea, and their symbiotic lifestyle signature.</title>
        <authorList>
            <person name="Morin E."/>
            <person name="San Clemente H."/>
            <person name="Chen E.C.H."/>
            <person name="De La Providencia I."/>
            <person name="Hainaut M."/>
            <person name="Kuo A."/>
            <person name="Kohler A."/>
            <person name="Murat C."/>
            <person name="Tang N."/>
            <person name="Roy S."/>
            <person name="Loubradou J."/>
            <person name="Henrissat B."/>
            <person name="Grigoriev I.V."/>
            <person name="Corradi N."/>
            <person name="Roux C."/>
            <person name="Martin F.M."/>
        </authorList>
    </citation>
    <scope>NUCLEOTIDE SEQUENCE [LARGE SCALE GENOMIC DNA]</scope>
    <source>
        <strain evidence="2">DAOM 194757</strain>
    </source>
</reference>
<dbReference type="EMBL" id="QKWP01000785">
    <property type="protein sequence ID" value="RIB14914.1"/>
    <property type="molecule type" value="Genomic_DNA"/>
</dbReference>